<dbReference type="Proteomes" id="UP000887013">
    <property type="component" value="Unassembled WGS sequence"/>
</dbReference>
<sequence>MTLGNYTPLDKRSGPRWPFFSQTDERTGICLDGGKWRSDSDVSNQKVAVCGLKLKKVLPLLGKAQRKLPDWSIGKYPISLSNNGMNWILKSQAIRMDKAAFLRKLIGPMPEETATDWGPAMLFFAELSLF</sequence>
<dbReference type="EMBL" id="BMAW01007637">
    <property type="protein sequence ID" value="GFT04745.1"/>
    <property type="molecule type" value="Genomic_DNA"/>
</dbReference>
<accession>A0A8X6TG60</accession>
<reference evidence="1" key="1">
    <citation type="submission" date="2020-08" db="EMBL/GenBank/DDBJ databases">
        <title>Multicomponent nature underlies the extraordinary mechanical properties of spider dragline silk.</title>
        <authorList>
            <person name="Kono N."/>
            <person name="Nakamura H."/>
            <person name="Mori M."/>
            <person name="Yoshida Y."/>
            <person name="Ohtoshi R."/>
            <person name="Malay A.D."/>
            <person name="Moran D.A.P."/>
            <person name="Tomita M."/>
            <person name="Numata K."/>
            <person name="Arakawa K."/>
        </authorList>
    </citation>
    <scope>NUCLEOTIDE SEQUENCE</scope>
</reference>
<organism evidence="1 2">
    <name type="scientific">Nephila pilipes</name>
    <name type="common">Giant wood spider</name>
    <name type="synonym">Nephila maculata</name>
    <dbReference type="NCBI Taxonomy" id="299642"/>
    <lineage>
        <taxon>Eukaryota</taxon>
        <taxon>Metazoa</taxon>
        <taxon>Ecdysozoa</taxon>
        <taxon>Arthropoda</taxon>
        <taxon>Chelicerata</taxon>
        <taxon>Arachnida</taxon>
        <taxon>Araneae</taxon>
        <taxon>Araneomorphae</taxon>
        <taxon>Entelegynae</taxon>
        <taxon>Araneoidea</taxon>
        <taxon>Nephilidae</taxon>
        <taxon>Nephila</taxon>
    </lineage>
</organism>
<protein>
    <submittedName>
        <fullName evidence="1">Uncharacterized protein</fullName>
    </submittedName>
</protein>
<dbReference type="AlphaFoldDB" id="A0A8X6TG60"/>
<gene>
    <name evidence="1" type="ORF">NPIL_359001</name>
</gene>
<proteinExistence type="predicted"/>
<evidence type="ECO:0000313" key="2">
    <source>
        <dbReference type="Proteomes" id="UP000887013"/>
    </source>
</evidence>
<comment type="caution">
    <text evidence="1">The sequence shown here is derived from an EMBL/GenBank/DDBJ whole genome shotgun (WGS) entry which is preliminary data.</text>
</comment>
<name>A0A8X6TG60_NEPPI</name>
<evidence type="ECO:0000313" key="1">
    <source>
        <dbReference type="EMBL" id="GFT04745.1"/>
    </source>
</evidence>
<keyword evidence="2" id="KW-1185">Reference proteome</keyword>